<gene>
    <name evidence="3" type="primary">LOC111134382</name>
</gene>
<protein>
    <submittedName>
        <fullName evidence="3">Biogenesis of lysosome-related organelles complex 1 subunit 4-like</fullName>
    </submittedName>
</protein>
<dbReference type="GeneID" id="111134382"/>
<name>A0A8B8EG50_CRAVI</name>
<dbReference type="GO" id="GO:0031083">
    <property type="term" value="C:BLOC-1 complex"/>
    <property type="evidence" value="ECO:0007669"/>
    <property type="project" value="TreeGrafter"/>
</dbReference>
<sequence>MEDTNEPKLEEKLMSAAEERTPLNFIEDTAIDYANYTEFDSAKEREKFNENVEEMLTKLEEFCGLVDMIREDNNLCLKETLPRIQEKCSQMQEIFEKIDKLEAFVGVVRSDMAVLEECVNKAEDEMGSLSGLKKMLSSFVGQKKQVSKSDKKNVFVAPKTFNTEDFFPKPLESKLPEEGKSAIIEKEQ</sequence>
<dbReference type="KEGG" id="cvn:111134382"/>
<proteinExistence type="predicted"/>
<feature type="compositionally biased region" description="Basic and acidic residues" evidence="1">
    <location>
        <begin position="171"/>
        <end position="188"/>
    </location>
</feature>
<dbReference type="OrthoDB" id="2372305at2759"/>
<dbReference type="PANTHER" id="PTHR16230">
    <property type="entry name" value="CAPPUCCINO"/>
    <property type="match status" value="1"/>
</dbReference>
<keyword evidence="2" id="KW-1185">Reference proteome</keyword>
<evidence type="ECO:0000256" key="1">
    <source>
        <dbReference type="SAM" id="MobiDB-lite"/>
    </source>
</evidence>
<dbReference type="PANTHER" id="PTHR16230:SF3">
    <property type="entry name" value="BIOGENESIS OF LYSOSOMAL ORGANELLES COMPLEX-1, SUBUNIT 4, CAPPUCCINO"/>
    <property type="match status" value="1"/>
</dbReference>
<evidence type="ECO:0000313" key="2">
    <source>
        <dbReference type="Proteomes" id="UP000694844"/>
    </source>
</evidence>
<accession>A0A8B8EG50</accession>
<dbReference type="Proteomes" id="UP000694844">
    <property type="component" value="Chromosome 5"/>
</dbReference>
<reference evidence="3" key="1">
    <citation type="submission" date="2025-08" db="UniProtKB">
        <authorList>
            <consortium name="RefSeq"/>
        </authorList>
    </citation>
    <scope>IDENTIFICATION</scope>
    <source>
        <tissue evidence="3">Whole sample</tissue>
    </source>
</reference>
<dbReference type="InterPro" id="IPR024857">
    <property type="entry name" value="Cappuccino"/>
</dbReference>
<evidence type="ECO:0000313" key="3">
    <source>
        <dbReference type="RefSeq" id="XP_022339055.1"/>
    </source>
</evidence>
<organism evidence="2 3">
    <name type="scientific">Crassostrea virginica</name>
    <name type="common">Eastern oyster</name>
    <dbReference type="NCBI Taxonomy" id="6565"/>
    <lineage>
        <taxon>Eukaryota</taxon>
        <taxon>Metazoa</taxon>
        <taxon>Spiralia</taxon>
        <taxon>Lophotrochozoa</taxon>
        <taxon>Mollusca</taxon>
        <taxon>Bivalvia</taxon>
        <taxon>Autobranchia</taxon>
        <taxon>Pteriomorphia</taxon>
        <taxon>Ostreida</taxon>
        <taxon>Ostreoidea</taxon>
        <taxon>Ostreidae</taxon>
        <taxon>Crassostrea</taxon>
    </lineage>
</organism>
<dbReference type="AlphaFoldDB" id="A0A8B8EG50"/>
<dbReference type="RefSeq" id="XP_022339055.1">
    <property type="nucleotide sequence ID" value="XM_022483347.1"/>
</dbReference>
<feature type="region of interest" description="Disordered" evidence="1">
    <location>
        <begin position="168"/>
        <end position="188"/>
    </location>
</feature>